<comment type="caution">
    <text evidence="2">The sequence shown here is derived from an EMBL/GenBank/DDBJ whole genome shotgun (WGS) entry which is preliminary data.</text>
</comment>
<proteinExistence type="predicted"/>
<feature type="non-terminal residue" evidence="2">
    <location>
        <position position="122"/>
    </location>
</feature>
<sequence length="122" mass="13942">ISDCESTESSNYNSCATTPQRAPQHGGKTSSPREEGGYHYQWRNMIEGLRFKSVRRFSTIPLLATSYESSRRNLRNKLARIRTNEDDENDFDGAIDLDGITKPSWRNFSYEDLVAATDNFNP</sequence>
<dbReference type="AlphaFoldDB" id="A0A392PX89"/>
<keyword evidence="2" id="KW-0808">Transferase</keyword>
<dbReference type="GO" id="GO:0016301">
    <property type="term" value="F:kinase activity"/>
    <property type="evidence" value="ECO:0007669"/>
    <property type="project" value="UniProtKB-KW"/>
</dbReference>
<evidence type="ECO:0000313" key="3">
    <source>
        <dbReference type="Proteomes" id="UP000265520"/>
    </source>
</evidence>
<protein>
    <submittedName>
        <fullName evidence="2">Receptor-like cytosolic serine/threonine-protein kinase RBK1-like</fullName>
    </submittedName>
</protein>
<accession>A0A392PX89</accession>
<organism evidence="2 3">
    <name type="scientific">Trifolium medium</name>
    <dbReference type="NCBI Taxonomy" id="97028"/>
    <lineage>
        <taxon>Eukaryota</taxon>
        <taxon>Viridiplantae</taxon>
        <taxon>Streptophyta</taxon>
        <taxon>Embryophyta</taxon>
        <taxon>Tracheophyta</taxon>
        <taxon>Spermatophyta</taxon>
        <taxon>Magnoliopsida</taxon>
        <taxon>eudicotyledons</taxon>
        <taxon>Gunneridae</taxon>
        <taxon>Pentapetalae</taxon>
        <taxon>rosids</taxon>
        <taxon>fabids</taxon>
        <taxon>Fabales</taxon>
        <taxon>Fabaceae</taxon>
        <taxon>Papilionoideae</taxon>
        <taxon>50 kb inversion clade</taxon>
        <taxon>NPAAA clade</taxon>
        <taxon>Hologalegina</taxon>
        <taxon>IRL clade</taxon>
        <taxon>Trifolieae</taxon>
        <taxon>Trifolium</taxon>
    </lineage>
</organism>
<name>A0A392PX89_9FABA</name>
<dbReference type="EMBL" id="LXQA010099229">
    <property type="protein sequence ID" value="MCI16060.1"/>
    <property type="molecule type" value="Genomic_DNA"/>
</dbReference>
<feature type="region of interest" description="Disordered" evidence="1">
    <location>
        <begin position="1"/>
        <end position="36"/>
    </location>
</feature>
<reference evidence="2 3" key="1">
    <citation type="journal article" date="2018" name="Front. Plant Sci.">
        <title>Red Clover (Trifolium pratense) and Zigzag Clover (T. medium) - A Picture of Genomic Similarities and Differences.</title>
        <authorList>
            <person name="Dluhosova J."/>
            <person name="Istvanek J."/>
            <person name="Nedelnik J."/>
            <person name="Repkova J."/>
        </authorList>
    </citation>
    <scope>NUCLEOTIDE SEQUENCE [LARGE SCALE GENOMIC DNA]</scope>
    <source>
        <strain evidence="3">cv. 10/8</strain>
        <tissue evidence="2">Leaf</tissue>
    </source>
</reference>
<keyword evidence="2" id="KW-0675">Receptor</keyword>
<feature type="non-terminal residue" evidence="2">
    <location>
        <position position="1"/>
    </location>
</feature>
<evidence type="ECO:0000256" key="1">
    <source>
        <dbReference type="SAM" id="MobiDB-lite"/>
    </source>
</evidence>
<keyword evidence="2" id="KW-0418">Kinase</keyword>
<dbReference type="Proteomes" id="UP000265520">
    <property type="component" value="Unassembled WGS sequence"/>
</dbReference>
<keyword evidence="3" id="KW-1185">Reference proteome</keyword>
<feature type="compositionally biased region" description="Polar residues" evidence="1">
    <location>
        <begin position="7"/>
        <end position="21"/>
    </location>
</feature>
<evidence type="ECO:0000313" key="2">
    <source>
        <dbReference type="EMBL" id="MCI16060.1"/>
    </source>
</evidence>